<feature type="compositionally biased region" description="Basic and acidic residues" evidence="9">
    <location>
        <begin position="257"/>
        <end position="274"/>
    </location>
</feature>
<comment type="caution">
    <text evidence="10">The sequence shown here is derived from an EMBL/GenBank/DDBJ whole genome shotgun (WGS) entry which is preliminary data.</text>
</comment>
<feature type="compositionally biased region" description="Polar residues" evidence="9">
    <location>
        <begin position="433"/>
        <end position="442"/>
    </location>
</feature>
<dbReference type="EMBL" id="LNIX01000020">
    <property type="protein sequence ID" value="OXA44022.1"/>
    <property type="molecule type" value="Genomic_DNA"/>
</dbReference>
<evidence type="ECO:0000256" key="4">
    <source>
        <dbReference type="ARBA" id="ARBA00022723"/>
    </source>
</evidence>
<keyword evidence="8" id="KW-0539">Nucleus</keyword>
<protein>
    <recommendedName>
        <fullName evidence="3">Zinc finger CCCH domain-containing protein 14</fullName>
    </recommendedName>
</protein>
<evidence type="ECO:0000256" key="9">
    <source>
        <dbReference type="SAM" id="MobiDB-lite"/>
    </source>
</evidence>
<dbReference type="Gene3D" id="4.10.1000.40">
    <property type="match status" value="1"/>
</dbReference>
<feature type="compositionally biased region" description="Low complexity" evidence="9">
    <location>
        <begin position="415"/>
        <end position="424"/>
    </location>
</feature>
<keyword evidence="6" id="KW-0863">Zinc-finger</keyword>
<sequence length="909" mass="101894">MMEIEVSKKIREAIKAKLIEMGSHVDDELPDYIMILIANRRSQQDLEADLELFLGDNTKKFVNWMTNVLKKLEQVTADTPGGSAGGNDEINIDGDDGEGEENLQEGGEQDELSILAETSIEEPEPEPPVVEQPIVVNNTENVKEGKSGEEKRSRNRSSTSVVVAKVEEKPIKETSETKKKLSLKRNDPVKVPAAPVANKTNKTTDKTATVSKPLEKEKVQVSTPPMDDLHNDTLILDTEENEFDSCENVDELRRIALQSQEERKQRKNSIDKSPPKIVHQRTLIKSILLGRVKEDRDSSNSPRVLARTTSTRSGDKDRELLSRSRSSRPDNSSSRRESYRSRTSSRSERSPVVKILRSPRRKVRSPERSGSGFGGDKKGDSSTGSVFSRIGRSTRRSPEKRSKTRSRSPIRTMTSRIGSVIRRSSSPEEDSPARNSLSSVVKVTNRPKRDLRLSGKMLLRAVADAQQSIIKTEQKSPTPRTPSSDKRKQVRDQEESHPHRKRPNSASPKQVEVSPKLSRFANSSPSRTKNYYKNTNEMTMEESPPPRISVKDRLGVKQEQPRRSVKDRLGVIQNFNQSSNDPYDIETYSPGCDYKILVNVSDDTNATHQRNVLLAANDLKRISIQVNNSEDSSDESSEMGNGSPTAQTVTMVNLDAKKKNEQRKMEKESVYLGGSDSELQLVMSEEDKLPEVPNGTQVVEEEYEEEYEEIVEEEDEENAGESSTQSTQDLSQASTMSSQEHTVSITINKVIPSNPVTTLKTSLPDLRTLMSRSKPSPMAPSITNNNNNNGSTLKCKFWPSCQFKDKCIYEHPKCKFDPCTKKDCIYKHELSIAPQKSPQGGGKIVCKWYPKCTSMNCKFHHPSPCRFGMGCTDARCENYHPGVHLGMQKLKAKGVPLIPKGSQLKWVKK</sequence>
<feature type="compositionally biased region" description="Acidic residues" evidence="9">
    <location>
        <begin position="90"/>
        <end position="108"/>
    </location>
</feature>
<feature type="compositionally biased region" description="Basic and acidic residues" evidence="9">
    <location>
        <begin position="549"/>
        <end position="568"/>
    </location>
</feature>
<keyword evidence="11" id="KW-1185">Reference proteome</keyword>
<feature type="compositionally biased region" description="Polar residues" evidence="9">
    <location>
        <begin position="639"/>
        <end position="648"/>
    </location>
</feature>
<dbReference type="Gene3D" id="1.20.1390.10">
    <property type="entry name" value="PWI domain"/>
    <property type="match status" value="1"/>
</dbReference>
<feature type="region of interest" description="Disordered" evidence="9">
    <location>
        <begin position="468"/>
        <end position="568"/>
    </location>
</feature>
<feature type="region of interest" description="Disordered" evidence="9">
    <location>
        <begin position="77"/>
        <end position="108"/>
    </location>
</feature>
<feature type="compositionally biased region" description="Basic and acidic residues" evidence="9">
    <location>
        <begin position="333"/>
        <end position="351"/>
    </location>
</feature>
<dbReference type="GO" id="GO:0005634">
    <property type="term" value="C:nucleus"/>
    <property type="evidence" value="ECO:0007669"/>
    <property type="project" value="UniProtKB-SubCell"/>
</dbReference>
<keyword evidence="5" id="KW-0677">Repeat</keyword>
<feature type="compositionally biased region" description="Basic and acidic residues" evidence="9">
    <location>
        <begin position="483"/>
        <end position="497"/>
    </location>
</feature>
<evidence type="ECO:0000256" key="8">
    <source>
        <dbReference type="ARBA" id="ARBA00023242"/>
    </source>
</evidence>
<feature type="compositionally biased region" description="Low complexity" evidence="9">
    <location>
        <begin position="197"/>
        <end position="209"/>
    </location>
</feature>
<feature type="compositionally biased region" description="Basic and acidic residues" evidence="9">
    <location>
        <begin position="141"/>
        <end position="152"/>
    </location>
</feature>
<feature type="region of interest" description="Disordered" evidence="9">
    <location>
        <begin position="120"/>
        <end position="231"/>
    </location>
</feature>
<keyword evidence="7" id="KW-0862">Zinc</keyword>
<evidence type="ECO:0000256" key="3">
    <source>
        <dbReference type="ARBA" id="ARBA00015071"/>
    </source>
</evidence>
<proteinExistence type="inferred from homology"/>
<comment type="similarity">
    <text evidence="2">Belongs to the ZC3H14 family.</text>
</comment>
<dbReference type="STRING" id="158441.A0A226DEP3"/>
<evidence type="ECO:0000256" key="6">
    <source>
        <dbReference type="ARBA" id="ARBA00022771"/>
    </source>
</evidence>
<feature type="compositionally biased region" description="Acidic residues" evidence="9">
    <location>
        <begin position="709"/>
        <end position="719"/>
    </location>
</feature>
<comment type="subcellular location">
    <subcellularLocation>
        <location evidence="1">Nucleus</location>
    </subcellularLocation>
</comment>
<dbReference type="PANTHER" id="PTHR14738:SF29">
    <property type="entry name" value="ZINC FINGER CCCH DOMAIN-CONTAINING PROTEIN 14"/>
    <property type="match status" value="1"/>
</dbReference>
<dbReference type="PANTHER" id="PTHR14738">
    <property type="entry name" value="ZINC FINGER CCCH DOMAIN-CONTAINING PROTEIN 14"/>
    <property type="match status" value="1"/>
</dbReference>
<dbReference type="GO" id="GO:0043488">
    <property type="term" value="P:regulation of mRNA stability"/>
    <property type="evidence" value="ECO:0007669"/>
    <property type="project" value="InterPro"/>
</dbReference>
<evidence type="ECO:0000313" key="11">
    <source>
        <dbReference type="Proteomes" id="UP000198287"/>
    </source>
</evidence>
<feature type="compositionally biased region" description="Basic and acidic residues" evidence="9">
    <location>
        <begin position="313"/>
        <end position="322"/>
    </location>
</feature>
<dbReference type="AlphaFoldDB" id="A0A226DEP3"/>
<keyword evidence="4" id="KW-0479">Metal-binding</keyword>
<dbReference type="OrthoDB" id="5589010at2759"/>
<reference evidence="10 11" key="1">
    <citation type="submission" date="2015-12" db="EMBL/GenBank/DDBJ databases">
        <title>The genome of Folsomia candida.</title>
        <authorList>
            <person name="Faddeeva A."/>
            <person name="Derks M.F."/>
            <person name="Anvar Y."/>
            <person name="Smit S."/>
            <person name="Van Straalen N."/>
            <person name="Roelofs D."/>
        </authorList>
    </citation>
    <scope>NUCLEOTIDE SEQUENCE [LARGE SCALE GENOMIC DNA]</scope>
    <source>
        <strain evidence="10 11">VU population</strain>
        <tissue evidence="10">Whole body</tissue>
    </source>
</reference>
<feature type="region of interest" description="Disordered" evidence="9">
    <location>
        <begin position="628"/>
        <end position="648"/>
    </location>
</feature>
<accession>A0A226DEP3</accession>
<evidence type="ECO:0000313" key="10">
    <source>
        <dbReference type="EMBL" id="OXA44022.1"/>
    </source>
</evidence>
<name>A0A226DEP3_FOLCA</name>
<dbReference type="Pfam" id="PF14608">
    <property type="entry name" value="zf-CCCH_2"/>
    <property type="match status" value="4"/>
</dbReference>
<feature type="compositionally biased region" description="Basic and acidic residues" evidence="9">
    <location>
        <begin position="165"/>
        <end position="188"/>
    </location>
</feature>
<dbReference type="GO" id="GO:0005737">
    <property type="term" value="C:cytoplasm"/>
    <property type="evidence" value="ECO:0007669"/>
    <property type="project" value="TreeGrafter"/>
</dbReference>
<evidence type="ECO:0000256" key="5">
    <source>
        <dbReference type="ARBA" id="ARBA00022737"/>
    </source>
</evidence>
<dbReference type="GO" id="GO:0008143">
    <property type="term" value="F:poly(A) binding"/>
    <property type="evidence" value="ECO:0007669"/>
    <property type="project" value="InterPro"/>
</dbReference>
<feature type="compositionally biased region" description="Polar residues" evidence="9">
    <location>
        <begin position="520"/>
        <end position="538"/>
    </location>
</feature>
<feature type="compositionally biased region" description="Polar residues" evidence="9">
    <location>
        <begin position="720"/>
        <end position="740"/>
    </location>
</feature>
<gene>
    <name evidence="10" type="ORF">Fcan01_21052</name>
</gene>
<organism evidence="10 11">
    <name type="scientific">Folsomia candida</name>
    <name type="common">Springtail</name>
    <dbReference type="NCBI Taxonomy" id="158441"/>
    <lineage>
        <taxon>Eukaryota</taxon>
        <taxon>Metazoa</taxon>
        <taxon>Ecdysozoa</taxon>
        <taxon>Arthropoda</taxon>
        <taxon>Hexapoda</taxon>
        <taxon>Collembola</taxon>
        <taxon>Entomobryomorpha</taxon>
        <taxon>Isotomoidea</taxon>
        <taxon>Isotomidae</taxon>
        <taxon>Proisotominae</taxon>
        <taxon>Folsomia</taxon>
    </lineage>
</organism>
<dbReference type="OMA" id="FCEYYHP"/>
<dbReference type="GO" id="GO:0008270">
    <property type="term" value="F:zinc ion binding"/>
    <property type="evidence" value="ECO:0007669"/>
    <property type="project" value="UniProtKB-KW"/>
</dbReference>
<dbReference type="InterPro" id="IPR040366">
    <property type="entry name" value="Nab2/ZC3H14"/>
</dbReference>
<feature type="region of interest" description="Disordered" evidence="9">
    <location>
        <begin position="709"/>
        <end position="740"/>
    </location>
</feature>
<evidence type="ECO:0000256" key="2">
    <source>
        <dbReference type="ARBA" id="ARBA00008423"/>
    </source>
</evidence>
<feature type="compositionally biased region" description="Polar residues" evidence="9">
    <location>
        <begin position="468"/>
        <end position="482"/>
    </location>
</feature>
<evidence type="ECO:0000256" key="1">
    <source>
        <dbReference type="ARBA" id="ARBA00004123"/>
    </source>
</evidence>
<feature type="region of interest" description="Disordered" evidence="9">
    <location>
        <begin position="257"/>
        <end position="445"/>
    </location>
</feature>
<dbReference type="Gene3D" id="4.10.1000.30">
    <property type="match status" value="1"/>
</dbReference>
<evidence type="ECO:0000256" key="7">
    <source>
        <dbReference type="ARBA" id="ARBA00022833"/>
    </source>
</evidence>
<dbReference type="Proteomes" id="UP000198287">
    <property type="component" value="Unassembled WGS sequence"/>
</dbReference>
<feature type="compositionally biased region" description="Polar residues" evidence="9">
    <location>
        <begin position="299"/>
        <end position="312"/>
    </location>
</feature>